<evidence type="ECO:0000256" key="6">
    <source>
        <dbReference type="PROSITE-ProRule" id="PRU00221"/>
    </source>
</evidence>
<dbReference type="InterPro" id="IPR001680">
    <property type="entry name" value="WD40_rpt"/>
</dbReference>
<dbReference type="AlphaFoldDB" id="A0A8M3B3Z8"/>
<evidence type="ECO:0000313" key="9">
    <source>
        <dbReference type="RefSeq" id="XP_009292868.1"/>
    </source>
</evidence>
<feature type="region of interest" description="Disordered" evidence="7">
    <location>
        <begin position="533"/>
        <end position="646"/>
    </location>
</feature>
<feature type="compositionally biased region" description="Low complexity" evidence="7">
    <location>
        <begin position="585"/>
        <end position="599"/>
    </location>
</feature>
<feature type="repeat" description="WD" evidence="6">
    <location>
        <begin position="320"/>
        <end position="348"/>
    </location>
</feature>
<sequence>MTLFHHVVDRGAKKRGRNGEQRLFPLSSLLDGYECARRDEHISYGASAAAVPPFGCTFSSAHGQQNCLAVANEEGFVTIFNTGEKQSSVLKEWQAHDNAVFDIAWVPGTNCLVTASGDQTARLWDVITGDLLGTFKGHQCSLKSVAFYKQEKVFSTGGRDGNIMIWDTRCSKKDGFYRQVKQISGAHMKPERFTPQTKKRRGMAPPVDSQQGVTVVLFCDETKLISSGAVDGIIKMWDLRRNYTAYHQNPLPLQAYPYPGSCTRKLGYSGLSLDYTGSRLFSNCTDDNIYMFNISGLKTTPVAVFSGHSNSSFYVKSTVSPDDQFLASGSSDHNVYIWKISDPKQAPMMLQGHSQEVTSVAWCPTDFTKIASCSDDNTVRIWRLNRKPEGENSTIQDGNLVGWTIRKVQSPNRTPGHHSPVELTPSKNPGSVRSVSLASPQPATCAPTGAALPLPSNTSSAPPAKLTSPKMPSSLQQWISRSSKSPVRKALTPVLQGLSFEHRVKRRLETGDSASSGLGEEIDGVSELYPNVKRSRSSVSTLKKEDSFGLESEKRLGSDGAEASGKENSSPRRTDWLSVISQKFKGSAQPKSPSSGSSQQDTRTLESPAAVSPRPMKVFSPPTNKKASPSKPMKKISSYFMKRTQD</sequence>
<evidence type="ECO:0000256" key="7">
    <source>
        <dbReference type="SAM" id="MobiDB-lite"/>
    </source>
</evidence>
<comment type="similarity">
    <text evidence="5">Belongs to the WD repeat cdt2 family.</text>
</comment>
<comment type="pathway">
    <text evidence="1">Protein modification; protein ubiquitination.</text>
</comment>
<dbReference type="FunFam" id="2.130.10.10:FF:002879">
    <property type="entry name" value="Denticleless protein homolog"/>
    <property type="match status" value="1"/>
</dbReference>
<accession>A0A8M3B3Z8</accession>
<organism evidence="8 9">
    <name type="scientific">Danio rerio</name>
    <name type="common">Zebrafish</name>
    <name type="synonym">Brachydanio rerio</name>
    <dbReference type="NCBI Taxonomy" id="7955"/>
    <lineage>
        <taxon>Eukaryota</taxon>
        <taxon>Metazoa</taxon>
        <taxon>Chordata</taxon>
        <taxon>Craniata</taxon>
        <taxon>Vertebrata</taxon>
        <taxon>Euteleostomi</taxon>
        <taxon>Actinopterygii</taxon>
        <taxon>Neopterygii</taxon>
        <taxon>Teleostei</taxon>
        <taxon>Ostariophysi</taxon>
        <taxon>Cypriniformes</taxon>
        <taxon>Danionidae</taxon>
        <taxon>Danioninae</taxon>
        <taxon>Danio</taxon>
    </lineage>
</organism>
<dbReference type="CTD" id="51514"/>
<keyword evidence="4" id="KW-0833">Ubl conjugation pathway</keyword>
<feature type="compositionally biased region" description="Basic and acidic residues" evidence="7">
    <location>
        <begin position="542"/>
        <end position="557"/>
    </location>
</feature>
<dbReference type="Gene3D" id="2.130.10.10">
    <property type="entry name" value="YVTN repeat-like/Quinoprotein amine dehydrogenase"/>
    <property type="match status" value="2"/>
</dbReference>
<feature type="repeat" description="WD" evidence="6">
    <location>
        <begin position="213"/>
        <end position="247"/>
    </location>
</feature>
<feature type="repeat" description="WD" evidence="6">
    <location>
        <begin position="135"/>
        <end position="169"/>
    </location>
</feature>
<dbReference type="PANTHER" id="PTHR22852:SF0">
    <property type="entry name" value="DENTICLELESS PROTEIN HOMOLOG"/>
    <property type="match status" value="1"/>
</dbReference>
<evidence type="ECO:0000256" key="3">
    <source>
        <dbReference type="ARBA" id="ARBA00022737"/>
    </source>
</evidence>
<evidence type="ECO:0000256" key="5">
    <source>
        <dbReference type="ARBA" id="ARBA00038344"/>
    </source>
</evidence>
<dbReference type="GeneID" id="192314"/>
<feature type="compositionally biased region" description="Polar residues" evidence="7">
    <location>
        <begin position="470"/>
        <end position="485"/>
    </location>
</feature>
<reference evidence="9" key="1">
    <citation type="submission" date="2025-08" db="UniProtKB">
        <authorList>
            <consortium name="RefSeq"/>
        </authorList>
    </citation>
    <scope>IDENTIFICATION</scope>
    <source>
        <strain evidence="9">Tuebingen</strain>
        <tissue evidence="9">Fibroblasts and whole tissue</tissue>
    </source>
</reference>
<dbReference type="InterPro" id="IPR019775">
    <property type="entry name" value="WD40_repeat_CS"/>
</dbReference>
<protein>
    <submittedName>
        <fullName evidence="9">Denticleless protein homolog isoform X1</fullName>
    </submittedName>
</protein>
<feature type="repeat" description="WD" evidence="6">
    <location>
        <begin position="350"/>
        <end position="385"/>
    </location>
</feature>
<dbReference type="Proteomes" id="UP000000437">
    <property type="component" value="Chromosome 20"/>
</dbReference>
<dbReference type="InterPro" id="IPR051865">
    <property type="entry name" value="WD-repeat_CDT2_adapter"/>
</dbReference>
<dbReference type="RefSeq" id="XP_009292868.1">
    <property type="nucleotide sequence ID" value="XM_009294593.5"/>
</dbReference>
<dbReference type="SUPFAM" id="SSF50978">
    <property type="entry name" value="WD40 repeat-like"/>
    <property type="match status" value="1"/>
</dbReference>
<dbReference type="PROSITE" id="PS00678">
    <property type="entry name" value="WD_REPEATS_1"/>
    <property type="match status" value="2"/>
</dbReference>
<proteinExistence type="inferred from homology"/>
<name>A0A8M3B3Z8_DANRE</name>
<evidence type="ECO:0000256" key="1">
    <source>
        <dbReference type="ARBA" id="ARBA00004906"/>
    </source>
</evidence>
<evidence type="ECO:0000313" key="8">
    <source>
        <dbReference type="Proteomes" id="UP000000437"/>
    </source>
</evidence>
<gene>
    <name evidence="9 10" type="primary">dtl</name>
    <name evidence="9" type="synonym">cb151</name>
    <name evidence="9" type="synonym">chunp6871</name>
    <name evidence="9" type="synonym">wu:fb54b02</name>
</gene>
<dbReference type="PROSITE" id="PS50294">
    <property type="entry name" value="WD_REPEATS_REGION"/>
    <property type="match status" value="3"/>
</dbReference>
<feature type="region of interest" description="Disordered" evidence="7">
    <location>
        <begin position="409"/>
        <end position="486"/>
    </location>
</feature>
<dbReference type="SMART" id="SM00320">
    <property type="entry name" value="WD40"/>
    <property type="match status" value="6"/>
</dbReference>
<dbReference type="InterPro" id="IPR036322">
    <property type="entry name" value="WD40_repeat_dom_sf"/>
</dbReference>
<dbReference type="InterPro" id="IPR015943">
    <property type="entry name" value="WD40/YVTN_repeat-like_dom_sf"/>
</dbReference>
<dbReference type="GO" id="GO:0007095">
    <property type="term" value="P:mitotic G2 DNA damage checkpoint signaling"/>
    <property type="evidence" value="ECO:0000315"/>
    <property type="project" value="ZFIN"/>
</dbReference>
<dbReference type="ZFIN" id="ZDB-GENE-020419-34">
    <property type="gene designation" value="dtl"/>
</dbReference>
<feature type="compositionally biased region" description="Polar residues" evidence="7">
    <location>
        <begin position="425"/>
        <end position="442"/>
    </location>
</feature>
<dbReference type="OrthoDB" id="2096344at2759"/>
<feature type="repeat" description="WD" evidence="6">
    <location>
        <begin position="93"/>
        <end position="134"/>
    </location>
</feature>
<evidence type="ECO:0000256" key="4">
    <source>
        <dbReference type="ARBA" id="ARBA00022786"/>
    </source>
</evidence>
<dbReference type="PROSITE" id="PS50082">
    <property type="entry name" value="WD_REPEATS_2"/>
    <property type="match status" value="5"/>
</dbReference>
<keyword evidence="2 6" id="KW-0853">WD repeat</keyword>
<evidence type="ECO:0000313" key="10">
    <source>
        <dbReference type="ZFIN" id="ZDB-GENE-020419-34"/>
    </source>
</evidence>
<keyword evidence="8" id="KW-1185">Reference proteome</keyword>
<dbReference type="PANTHER" id="PTHR22852">
    <property type="entry name" value="LETHAL 2 DENTICLELESS PROTEIN RETINOIC ACID-REGULATED NUCLEAR MATRIX-ASSOCIATED PROTEIN"/>
    <property type="match status" value="1"/>
</dbReference>
<dbReference type="InterPro" id="IPR020472">
    <property type="entry name" value="WD40_PAC1"/>
</dbReference>
<keyword evidence="3" id="KW-0677">Repeat</keyword>
<evidence type="ECO:0000256" key="2">
    <source>
        <dbReference type="ARBA" id="ARBA00022574"/>
    </source>
</evidence>
<dbReference type="CDD" id="cd00200">
    <property type="entry name" value="WD40"/>
    <property type="match status" value="1"/>
</dbReference>
<dbReference type="PRINTS" id="PR00320">
    <property type="entry name" value="GPROTEINBRPT"/>
</dbReference>
<dbReference type="AGR" id="ZFIN:ZDB-GENE-020419-34"/>
<dbReference type="Pfam" id="PF00400">
    <property type="entry name" value="WD40"/>
    <property type="match status" value="5"/>
</dbReference>